<reference evidence="3 4" key="1">
    <citation type="submission" date="2018-06" db="EMBL/GenBank/DDBJ databases">
        <title>Thermoflavimicrobium daqus sp. nov., a thermophilic microbe isolated from Moutai-flavour Daqu.</title>
        <authorList>
            <person name="Wang X."/>
            <person name="Zhou H."/>
        </authorList>
    </citation>
    <scope>NUCLEOTIDE SEQUENCE [LARGE SCALE GENOMIC DNA]</scope>
    <source>
        <strain evidence="3 4">FBKL4.011</strain>
    </source>
</reference>
<gene>
    <name evidence="3" type="ORF">DL897_08820</name>
</gene>
<feature type="compositionally biased region" description="Low complexity" evidence="1">
    <location>
        <begin position="34"/>
        <end position="50"/>
    </location>
</feature>
<feature type="chain" id="PRO_5039212175" description="Lipoprotein" evidence="2">
    <location>
        <begin position="20"/>
        <end position="285"/>
    </location>
</feature>
<comment type="caution">
    <text evidence="3">The sequence shown here is derived from an EMBL/GenBank/DDBJ whole genome shotgun (WGS) entry which is preliminary data.</text>
</comment>
<evidence type="ECO:0008006" key="5">
    <source>
        <dbReference type="Google" id="ProtNLM"/>
    </source>
</evidence>
<dbReference type="Pfam" id="PF20316">
    <property type="entry name" value="DUF6612"/>
    <property type="match status" value="1"/>
</dbReference>
<accession>A0A364K504</accession>
<evidence type="ECO:0000256" key="2">
    <source>
        <dbReference type="SAM" id="SignalP"/>
    </source>
</evidence>
<dbReference type="Proteomes" id="UP000251213">
    <property type="component" value="Unassembled WGS sequence"/>
</dbReference>
<organism evidence="3 4">
    <name type="scientific">Thermoflavimicrobium daqui</name>
    <dbReference type="NCBI Taxonomy" id="2137476"/>
    <lineage>
        <taxon>Bacteria</taxon>
        <taxon>Bacillati</taxon>
        <taxon>Bacillota</taxon>
        <taxon>Bacilli</taxon>
        <taxon>Bacillales</taxon>
        <taxon>Thermoactinomycetaceae</taxon>
        <taxon>Thermoflavimicrobium</taxon>
    </lineage>
</organism>
<keyword evidence="2" id="KW-0732">Signal</keyword>
<dbReference type="RefSeq" id="WP_113658788.1">
    <property type="nucleotide sequence ID" value="NZ_KZ845666.1"/>
</dbReference>
<dbReference type="EMBL" id="QJKK01000004">
    <property type="protein sequence ID" value="RAL24417.1"/>
    <property type="molecule type" value="Genomic_DNA"/>
</dbReference>
<dbReference type="PROSITE" id="PS51257">
    <property type="entry name" value="PROKAR_LIPOPROTEIN"/>
    <property type="match status" value="1"/>
</dbReference>
<dbReference type="AlphaFoldDB" id="A0A364K504"/>
<evidence type="ECO:0000313" key="4">
    <source>
        <dbReference type="Proteomes" id="UP000251213"/>
    </source>
</evidence>
<keyword evidence="4" id="KW-1185">Reference proteome</keyword>
<protein>
    <recommendedName>
        <fullName evidence="5">Lipoprotein</fullName>
    </recommendedName>
</protein>
<dbReference type="InterPro" id="IPR046720">
    <property type="entry name" value="DUF6612"/>
</dbReference>
<feature type="signal peptide" evidence="2">
    <location>
        <begin position="1"/>
        <end position="19"/>
    </location>
</feature>
<evidence type="ECO:0000313" key="3">
    <source>
        <dbReference type="EMBL" id="RAL24417.1"/>
    </source>
</evidence>
<feature type="region of interest" description="Disordered" evidence="1">
    <location>
        <begin position="25"/>
        <end position="51"/>
    </location>
</feature>
<evidence type="ECO:0000256" key="1">
    <source>
        <dbReference type="SAM" id="MobiDB-lite"/>
    </source>
</evidence>
<name>A0A364K504_9BACL</name>
<sequence>MKRFIYLLFSTLLVFGLLVGCSSEEETKSGGDSGSSDTQSDSSSSKVSTVKAKEVINKVAKDFDKLDGVTYKETVSGELENEGVKQTFSLNGEGKMSISPYKEQISGKSTFFGTELSYESYQDESYAYFRSKLDNKWKKQKAEPREWAKDLQDLAGYIDSEKKNNDFAKVTQNGSKYSFDLNLEKAKSDSVKDQIKDKAKSIIVEVLGDNKDFKIGDVRIEKYNVKLESDDKKPMLKKLITEFDVLLPQDSKLIKVHIKQEIEVKGKYDERIDIPSEATSAKEES</sequence>
<reference evidence="3 4" key="2">
    <citation type="submission" date="2018-06" db="EMBL/GenBank/DDBJ databases">
        <authorList>
            <person name="Zhirakovskaya E."/>
        </authorList>
    </citation>
    <scope>NUCLEOTIDE SEQUENCE [LARGE SCALE GENOMIC DNA]</scope>
    <source>
        <strain evidence="3 4">FBKL4.011</strain>
    </source>
</reference>
<proteinExistence type="predicted"/>